<reference evidence="2 3" key="1">
    <citation type="journal article" date="2014" name="Genome Announc.">
        <title>Draft genome sequence of Sclerotinia borealis, a psychrophilic plant pathogenic fungus.</title>
        <authorList>
            <person name="Mardanov A.V."/>
            <person name="Beletsky A.V."/>
            <person name="Kadnikov V.V."/>
            <person name="Ignatov A.N."/>
            <person name="Ravin N.V."/>
        </authorList>
    </citation>
    <scope>NUCLEOTIDE SEQUENCE [LARGE SCALE GENOMIC DNA]</scope>
    <source>
        <strain evidence="3">F-4157</strain>
    </source>
</reference>
<dbReference type="EMBL" id="AYSA01000161">
    <property type="protein sequence ID" value="ESZ95887.1"/>
    <property type="molecule type" value="Genomic_DNA"/>
</dbReference>
<dbReference type="SUPFAM" id="SSF55729">
    <property type="entry name" value="Acyl-CoA N-acyltransferases (Nat)"/>
    <property type="match status" value="1"/>
</dbReference>
<dbReference type="AlphaFoldDB" id="W9CGP4"/>
<gene>
    <name evidence="2" type="ORF">SBOR_3700</name>
</gene>
<dbReference type="Proteomes" id="UP000019487">
    <property type="component" value="Unassembled WGS sequence"/>
</dbReference>
<proteinExistence type="predicted"/>
<dbReference type="PROSITE" id="PS51186">
    <property type="entry name" value="GNAT"/>
    <property type="match status" value="1"/>
</dbReference>
<evidence type="ECO:0000259" key="1">
    <source>
        <dbReference type="PROSITE" id="PS51186"/>
    </source>
</evidence>
<dbReference type="Gene3D" id="3.40.630.30">
    <property type="match status" value="1"/>
</dbReference>
<dbReference type="HOGENOM" id="CLU_110330_0_0_1"/>
<sequence length="207" mass="23370">MTTSESSKFFTQDWTITIPTHPHLRFIRLIPSRYNHLICILSNPLNDPNNRLPTDTSWSPSDTSSLIQTFSTRYHASKTGHNALVLLIEEDAQIIGIGLMHEIEHQPRLANIGLILEEIGRSHGVGSITMQVLLRLSNELEVDKVEAGTMKGNVGMRRLMRGLGCQEVEEEKIMPGGRRVADVMFGDIERGRWRDLEIEVQFLGVVD</sequence>
<organism evidence="2 3">
    <name type="scientific">Sclerotinia borealis (strain F-4128)</name>
    <dbReference type="NCBI Taxonomy" id="1432307"/>
    <lineage>
        <taxon>Eukaryota</taxon>
        <taxon>Fungi</taxon>
        <taxon>Dikarya</taxon>
        <taxon>Ascomycota</taxon>
        <taxon>Pezizomycotina</taxon>
        <taxon>Leotiomycetes</taxon>
        <taxon>Helotiales</taxon>
        <taxon>Sclerotiniaceae</taxon>
        <taxon>Sclerotinia</taxon>
    </lineage>
</organism>
<dbReference type="InterPro" id="IPR016181">
    <property type="entry name" value="Acyl_CoA_acyltransferase"/>
</dbReference>
<dbReference type="Pfam" id="PF13302">
    <property type="entry name" value="Acetyltransf_3"/>
    <property type="match status" value="1"/>
</dbReference>
<evidence type="ECO:0000313" key="2">
    <source>
        <dbReference type="EMBL" id="ESZ95887.1"/>
    </source>
</evidence>
<dbReference type="InterPro" id="IPR000182">
    <property type="entry name" value="GNAT_dom"/>
</dbReference>
<dbReference type="OrthoDB" id="4224637at2759"/>
<keyword evidence="3" id="KW-1185">Reference proteome</keyword>
<feature type="domain" description="N-acetyltransferase" evidence="1">
    <location>
        <begin position="38"/>
        <end position="189"/>
    </location>
</feature>
<evidence type="ECO:0000313" key="3">
    <source>
        <dbReference type="Proteomes" id="UP000019487"/>
    </source>
</evidence>
<protein>
    <recommendedName>
        <fullName evidence="1">N-acetyltransferase domain-containing protein</fullName>
    </recommendedName>
</protein>
<dbReference type="GO" id="GO:0016747">
    <property type="term" value="F:acyltransferase activity, transferring groups other than amino-acyl groups"/>
    <property type="evidence" value="ECO:0007669"/>
    <property type="project" value="InterPro"/>
</dbReference>
<accession>W9CGP4</accession>
<name>W9CGP4_SCLBF</name>
<comment type="caution">
    <text evidence="2">The sequence shown here is derived from an EMBL/GenBank/DDBJ whole genome shotgun (WGS) entry which is preliminary data.</text>
</comment>